<dbReference type="Pfam" id="PF17863">
    <property type="entry name" value="AAA_lid_2"/>
    <property type="match status" value="1"/>
</dbReference>
<dbReference type="InterPro" id="IPR050764">
    <property type="entry name" value="CbbQ/NirQ/NorQ/GpvN"/>
</dbReference>
<dbReference type="InterPro" id="IPR011703">
    <property type="entry name" value="ATPase_AAA-3"/>
</dbReference>
<gene>
    <name evidence="7" type="ORF">GA0070617_3944</name>
</gene>
<evidence type="ECO:0000256" key="2">
    <source>
        <dbReference type="ARBA" id="ARBA00022840"/>
    </source>
</evidence>
<dbReference type="Gene3D" id="1.10.8.80">
    <property type="entry name" value="Magnesium chelatase subunit I, C-Terminal domain"/>
    <property type="match status" value="1"/>
</dbReference>
<feature type="region of interest" description="Disordered" evidence="4">
    <location>
        <begin position="1"/>
        <end position="51"/>
    </location>
</feature>
<name>A0A1C6UXZ2_9ACTN</name>
<feature type="compositionally biased region" description="Low complexity" evidence="4">
    <location>
        <begin position="376"/>
        <end position="394"/>
    </location>
</feature>
<dbReference type="OrthoDB" id="9808397at2"/>
<feature type="domain" description="ATPase AAA-3" evidence="5">
    <location>
        <begin position="89"/>
        <end position="219"/>
    </location>
</feature>
<organism evidence="7 8">
    <name type="scientific">Micromonospora yangpuensis</name>
    <dbReference type="NCBI Taxonomy" id="683228"/>
    <lineage>
        <taxon>Bacteria</taxon>
        <taxon>Bacillati</taxon>
        <taxon>Actinomycetota</taxon>
        <taxon>Actinomycetes</taxon>
        <taxon>Micromonosporales</taxon>
        <taxon>Micromonosporaceae</taxon>
        <taxon>Micromonospora</taxon>
    </lineage>
</organism>
<dbReference type="Proteomes" id="UP000198937">
    <property type="component" value="Unassembled WGS sequence"/>
</dbReference>
<dbReference type="InterPro" id="IPR041628">
    <property type="entry name" value="ChlI/MoxR_AAA_lid"/>
</dbReference>
<dbReference type="SUPFAM" id="SSF52540">
    <property type="entry name" value="P-loop containing nucleoside triphosphate hydrolases"/>
    <property type="match status" value="1"/>
</dbReference>
<evidence type="ECO:0000256" key="4">
    <source>
        <dbReference type="SAM" id="MobiDB-lite"/>
    </source>
</evidence>
<reference evidence="7 8" key="1">
    <citation type="submission" date="2016-06" db="EMBL/GenBank/DDBJ databases">
        <authorList>
            <person name="Kjaerup R.B."/>
            <person name="Dalgaard T.S."/>
            <person name="Juul-Madsen H.R."/>
        </authorList>
    </citation>
    <scope>NUCLEOTIDE SEQUENCE [LARGE SCALE GENOMIC DNA]</scope>
    <source>
        <strain evidence="7 8">DSM 45577</strain>
    </source>
</reference>
<dbReference type="Gene3D" id="3.40.50.300">
    <property type="entry name" value="P-loop containing nucleotide triphosphate hydrolases"/>
    <property type="match status" value="1"/>
</dbReference>
<protein>
    <submittedName>
        <fullName evidence="7">MoxR-like ATPase</fullName>
    </submittedName>
</protein>
<comment type="similarity">
    <text evidence="3">Belongs to the MoxR family.</text>
</comment>
<keyword evidence="8" id="KW-1185">Reference proteome</keyword>
<dbReference type="AlphaFoldDB" id="A0A1C6UXZ2"/>
<evidence type="ECO:0000256" key="1">
    <source>
        <dbReference type="ARBA" id="ARBA00022741"/>
    </source>
</evidence>
<evidence type="ECO:0000313" key="7">
    <source>
        <dbReference type="EMBL" id="SCL58891.1"/>
    </source>
</evidence>
<dbReference type="CDD" id="cd00009">
    <property type="entry name" value="AAA"/>
    <property type="match status" value="1"/>
</dbReference>
<dbReference type="Pfam" id="PF07726">
    <property type="entry name" value="AAA_3"/>
    <property type="match status" value="1"/>
</dbReference>
<dbReference type="RefSeq" id="WP_091440612.1">
    <property type="nucleotide sequence ID" value="NZ_BMMJ01000002.1"/>
</dbReference>
<feature type="domain" description="ChlI/MoxR AAA lid" evidence="6">
    <location>
        <begin position="292"/>
        <end position="359"/>
    </location>
</feature>
<keyword evidence="1" id="KW-0547">Nucleotide-binding</keyword>
<evidence type="ECO:0000259" key="6">
    <source>
        <dbReference type="Pfam" id="PF17863"/>
    </source>
</evidence>
<sequence>MAQPTTPDAPTPADGATPDGSAPQPTPDASGPQPGASGPRPYPGGAVPQTTPAQDATLVERALFEIKRVIVGQDRMVERMFVALLARGHCLLEGVPGVAKTLAVETMARVVGGSFARVQFTPDLVPADIMGTRIYRQSSEKFDVELGPVFVNFLLADEINRAPAKVQSALLEVMSERQVSIGGESHRVPDPFLVMATQNPIEQEGVYPLPEAQRDRFLMKIVVGYPTDAEEREIVYRMGVAPPVPAPVFTTTDLLTLQRKADQVFVHNALVDYAVRLVLATRTPAEHGMPDVAQLIQYGASPRASLGLVRATRALALLRGRDYALPQDVQDIAPDILRHRLVLSYDALADDVPADHVVHRVMSTIPLPSVAPRQQATPAPTGAPGSAGWPGQLP</sequence>
<dbReference type="PANTHER" id="PTHR42759">
    <property type="entry name" value="MOXR FAMILY PROTEIN"/>
    <property type="match status" value="1"/>
</dbReference>
<proteinExistence type="inferred from homology"/>
<dbReference type="EMBL" id="FMIA01000002">
    <property type="protein sequence ID" value="SCL58891.1"/>
    <property type="molecule type" value="Genomic_DNA"/>
</dbReference>
<evidence type="ECO:0000259" key="5">
    <source>
        <dbReference type="Pfam" id="PF07726"/>
    </source>
</evidence>
<dbReference type="PANTHER" id="PTHR42759:SF1">
    <property type="entry name" value="MAGNESIUM-CHELATASE SUBUNIT CHLD"/>
    <property type="match status" value="1"/>
</dbReference>
<evidence type="ECO:0000256" key="3">
    <source>
        <dbReference type="ARBA" id="ARBA00061607"/>
    </source>
</evidence>
<dbReference type="GO" id="GO:0016887">
    <property type="term" value="F:ATP hydrolysis activity"/>
    <property type="evidence" value="ECO:0007669"/>
    <property type="project" value="InterPro"/>
</dbReference>
<evidence type="ECO:0000313" key="8">
    <source>
        <dbReference type="Proteomes" id="UP000198937"/>
    </source>
</evidence>
<accession>A0A1C6UXZ2</accession>
<dbReference type="STRING" id="683228.GA0070617_3944"/>
<keyword evidence="2" id="KW-0067">ATP-binding</keyword>
<dbReference type="GO" id="GO:0005524">
    <property type="term" value="F:ATP binding"/>
    <property type="evidence" value="ECO:0007669"/>
    <property type="project" value="UniProtKB-KW"/>
</dbReference>
<feature type="compositionally biased region" description="Low complexity" evidence="4">
    <location>
        <begin position="1"/>
        <end position="20"/>
    </location>
</feature>
<feature type="region of interest" description="Disordered" evidence="4">
    <location>
        <begin position="369"/>
        <end position="394"/>
    </location>
</feature>
<dbReference type="InterPro" id="IPR027417">
    <property type="entry name" value="P-loop_NTPase"/>
</dbReference>
<dbReference type="FunFam" id="3.40.50.300:FF:000640">
    <property type="entry name" value="MoxR family ATPase"/>
    <property type="match status" value="1"/>
</dbReference>